<evidence type="ECO:0000313" key="15">
    <source>
        <dbReference type="Proteomes" id="UP000583929"/>
    </source>
</evidence>
<evidence type="ECO:0000256" key="4">
    <source>
        <dbReference type="ARBA" id="ARBA00022614"/>
    </source>
</evidence>
<dbReference type="Pfam" id="PF08263">
    <property type="entry name" value="LRRNT_2"/>
    <property type="match status" value="1"/>
</dbReference>
<dbReference type="PANTHER" id="PTHR48007:SF38">
    <property type="entry name" value="LEUCINE-RICH REPEAT PROTEIN KINASE FAMILY PROTEIN"/>
    <property type="match status" value="1"/>
</dbReference>
<evidence type="ECO:0000256" key="1">
    <source>
        <dbReference type="ARBA" id="ARBA00004191"/>
    </source>
</evidence>
<feature type="domain" description="Protein kinase" evidence="13">
    <location>
        <begin position="371"/>
        <end position="646"/>
    </location>
</feature>
<comment type="caution">
    <text evidence="14">The sequence shown here is derived from an EMBL/GenBank/DDBJ whole genome shotgun (WGS) entry which is preliminary data.</text>
</comment>
<dbReference type="InterPro" id="IPR013210">
    <property type="entry name" value="LRR_N_plant-typ"/>
</dbReference>
<dbReference type="SUPFAM" id="SSF52058">
    <property type="entry name" value="L domain-like"/>
    <property type="match status" value="1"/>
</dbReference>
<dbReference type="InterPro" id="IPR011009">
    <property type="entry name" value="Kinase-like_dom_sf"/>
</dbReference>
<organism evidence="14 15">
    <name type="scientific">Cannabis sativa</name>
    <name type="common">Hemp</name>
    <name type="synonym">Marijuana</name>
    <dbReference type="NCBI Taxonomy" id="3483"/>
    <lineage>
        <taxon>Eukaryota</taxon>
        <taxon>Viridiplantae</taxon>
        <taxon>Streptophyta</taxon>
        <taxon>Embryophyta</taxon>
        <taxon>Tracheophyta</taxon>
        <taxon>Spermatophyta</taxon>
        <taxon>Magnoliopsida</taxon>
        <taxon>eudicotyledons</taxon>
        <taxon>Gunneridae</taxon>
        <taxon>Pentapetalae</taxon>
        <taxon>rosids</taxon>
        <taxon>fabids</taxon>
        <taxon>Rosales</taxon>
        <taxon>Cannabaceae</taxon>
        <taxon>Cannabis</taxon>
    </lineage>
</organism>
<keyword evidence="8 12" id="KW-1133">Transmembrane helix</keyword>
<gene>
    <name evidence="14" type="ORF">G4B88_022450</name>
</gene>
<evidence type="ECO:0000256" key="10">
    <source>
        <dbReference type="ARBA" id="ARBA00038043"/>
    </source>
</evidence>
<evidence type="ECO:0000256" key="3">
    <source>
        <dbReference type="ARBA" id="ARBA00022512"/>
    </source>
</evidence>
<dbReference type="Pfam" id="PF00560">
    <property type="entry name" value="LRR_1"/>
    <property type="match status" value="3"/>
</dbReference>
<evidence type="ECO:0000256" key="2">
    <source>
        <dbReference type="ARBA" id="ARBA00004370"/>
    </source>
</evidence>
<keyword evidence="15" id="KW-1185">Reference proteome</keyword>
<dbReference type="Gene3D" id="1.10.510.10">
    <property type="entry name" value="Transferase(Phosphotransferase) domain 1"/>
    <property type="match status" value="1"/>
</dbReference>
<dbReference type="GO" id="GO:0004672">
    <property type="term" value="F:protein kinase activity"/>
    <property type="evidence" value="ECO:0007669"/>
    <property type="project" value="InterPro"/>
</dbReference>
<sequence>MAVDWLLLRPYLLFSFTLIGLSSMTNSMSEYDALLKLKKSFTNTIALNSWDPGSSPCGGRTQWKGVICYDGIVTGLRLEGFGLSGAIDVSALEALKGLRSISFSNNSFSGPIPDLSNLSHLKAIYLSTNKFSGEIPSEYFARMDWLKKLWLSNNEFTGNLPFSLSNLTKLIELHLEHNQFSGTIPNFDIPSLLELNLSNNELEGEIPESLSRFQPSSFADNPNLCGKMLSNKECSSQDKIDLGIVRYEEDSKKIIATAVTFVAVIVSLIIFIIIRSKRKGKEDFDKLGEDSTEHNNSNNNNNNAPVEVHVTTSLNKKEMDSSPETESSPSSNLKGGEVAGEARGAAAVPAAAEIVMVNEEKGVFGMPDLMKATAEVLGNGGLGSSYKAVMANGIAVVVKRMREMNVKGKDQFDAEIRRLGKLNHWNVLTPLAYHYRKEEKLVVSEYVPHGSLLYLLHGDHGSSHVELNWHTRLKIVLGIAKGLGYLHTELSSFDLPHGNLKSSNVLLGPDYEPLIVDYGFIPLINPTSVSQAMFAYKTPEATEHNHVNHKSDVYCLGIIILEILTGKFPSQYLNTGKGGVDVVQCVASAISEERETELLDPEISNITSRNSLGQMVRLLHVGAACTMRSPDQRPDTAEVIRRIEEIQSEGGQESSGSSTNRAMQVLPSLRDGYADSIPTPPLSSSLSLAENHEVLSLRDDFGEFPQNLSFSKREILLEENRDRRPIGSDWIRPLQNPKRHLFSTLLCSVVDRMRQTAGKRPQMKTTAAHFHRPLIWHGTNFHQSSQS</sequence>
<proteinExistence type="inferred from homology"/>
<keyword evidence="3" id="KW-0964">Secreted</keyword>
<dbReference type="AlphaFoldDB" id="A0A7J6HVM8"/>
<dbReference type="InterPro" id="IPR046959">
    <property type="entry name" value="PRK1-6/SRF4-like"/>
</dbReference>
<dbReference type="FunFam" id="3.80.10.10:FF:000400">
    <property type="entry name" value="Nuclear pore complex protein NUP107"/>
    <property type="match status" value="1"/>
</dbReference>
<evidence type="ECO:0000256" key="6">
    <source>
        <dbReference type="ARBA" id="ARBA00022729"/>
    </source>
</evidence>
<dbReference type="Gene3D" id="3.30.200.20">
    <property type="entry name" value="Phosphorylase Kinase, domain 1"/>
    <property type="match status" value="1"/>
</dbReference>
<evidence type="ECO:0000256" key="9">
    <source>
        <dbReference type="ARBA" id="ARBA00023136"/>
    </source>
</evidence>
<feature type="transmembrane region" description="Helical" evidence="12">
    <location>
        <begin position="254"/>
        <end position="274"/>
    </location>
</feature>
<accession>A0A7J6HVM8</accession>
<dbReference type="GO" id="GO:0016020">
    <property type="term" value="C:membrane"/>
    <property type="evidence" value="ECO:0007669"/>
    <property type="project" value="UniProtKB-SubCell"/>
</dbReference>
<dbReference type="Pfam" id="PF00069">
    <property type="entry name" value="Pkinase"/>
    <property type="match status" value="1"/>
</dbReference>
<keyword evidence="5 12" id="KW-0812">Transmembrane</keyword>
<evidence type="ECO:0000259" key="13">
    <source>
        <dbReference type="PROSITE" id="PS50011"/>
    </source>
</evidence>
<comment type="similarity">
    <text evidence="10">Belongs to the polygalacturonase-inhibiting protein family.</text>
</comment>
<dbReference type="Gene3D" id="3.80.10.10">
    <property type="entry name" value="Ribonuclease Inhibitor"/>
    <property type="match status" value="2"/>
</dbReference>
<keyword evidence="3" id="KW-0134">Cell wall</keyword>
<protein>
    <recommendedName>
        <fullName evidence="13">Protein kinase domain-containing protein</fullName>
    </recommendedName>
</protein>
<dbReference type="PROSITE" id="PS50011">
    <property type="entry name" value="PROTEIN_KINASE_DOM"/>
    <property type="match status" value="1"/>
</dbReference>
<evidence type="ECO:0000256" key="7">
    <source>
        <dbReference type="ARBA" id="ARBA00022737"/>
    </source>
</evidence>
<evidence type="ECO:0000256" key="8">
    <source>
        <dbReference type="ARBA" id="ARBA00022989"/>
    </source>
</evidence>
<evidence type="ECO:0000256" key="5">
    <source>
        <dbReference type="ARBA" id="ARBA00022692"/>
    </source>
</evidence>
<dbReference type="PANTHER" id="PTHR48007">
    <property type="entry name" value="LEUCINE-RICH REPEAT RECEPTOR-LIKE PROTEIN KINASE PXC1"/>
    <property type="match status" value="1"/>
</dbReference>
<evidence type="ECO:0000256" key="12">
    <source>
        <dbReference type="SAM" id="Phobius"/>
    </source>
</evidence>
<dbReference type="Proteomes" id="UP000583929">
    <property type="component" value="Unassembled WGS sequence"/>
</dbReference>
<feature type="region of interest" description="Disordered" evidence="11">
    <location>
        <begin position="284"/>
        <end position="338"/>
    </location>
</feature>
<keyword evidence="9 12" id="KW-0472">Membrane</keyword>
<keyword evidence="6" id="KW-0732">Signal</keyword>
<dbReference type="SUPFAM" id="SSF56112">
    <property type="entry name" value="Protein kinase-like (PK-like)"/>
    <property type="match status" value="1"/>
</dbReference>
<reference evidence="14 15" key="1">
    <citation type="journal article" date="2020" name="bioRxiv">
        <title>Sequence and annotation of 42 cannabis genomes reveals extensive copy number variation in cannabinoid synthesis and pathogen resistance genes.</title>
        <authorList>
            <person name="Mckernan K.J."/>
            <person name="Helbert Y."/>
            <person name="Kane L.T."/>
            <person name="Ebling H."/>
            <person name="Zhang L."/>
            <person name="Liu B."/>
            <person name="Eaton Z."/>
            <person name="Mclaughlin S."/>
            <person name="Kingan S."/>
            <person name="Baybayan P."/>
            <person name="Concepcion G."/>
            <person name="Jordan M."/>
            <person name="Riva A."/>
            <person name="Barbazuk W."/>
            <person name="Harkins T."/>
        </authorList>
    </citation>
    <scope>NUCLEOTIDE SEQUENCE [LARGE SCALE GENOMIC DNA]</scope>
    <source>
        <strain evidence="15">cv. Jamaican Lion 4</strain>
        <tissue evidence="14">Leaf</tissue>
    </source>
</reference>
<comment type="subcellular location">
    <subcellularLocation>
        <location evidence="2">Membrane</location>
    </subcellularLocation>
    <subcellularLocation>
        <location evidence="1">Secreted</location>
        <location evidence="1">Cell wall</location>
    </subcellularLocation>
</comment>
<dbReference type="InterPro" id="IPR000719">
    <property type="entry name" value="Prot_kinase_dom"/>
</dbReference>
<dbReference type="GO" id="GO:0005524">
    <property type="term" value="F:ATP binding"/>
    <property type="evidence" value="ECO:0007669"/>
    <property type="project" value="InterPro"/>
</dbReference>
<evidence type="ECO:0000313" key="14">
    <source>
        <dbReference type="EMBL" id="KAF4399367.1"/>
    </source>
</evidence>
<dbReference type="InterPro" id="IPR032675">
    <property type="entry name" value="LRR_dom_sf"/>
</dbReference>
<evidence type="ECO:0000256" key="11">
    <source>
        <dbReference type="SAM" id="MobiDB-lite"/>
    </source>
</evidence>
<feature type="compositionally biased region" description="Basic and acidic residues" evidence="11">
    <location>
        <begin position="284"/>
        <end position="293"/>
    </location>
</feature>
<keyword evidence="7" id="KW-0677">Repeat</keyword>
<feature type="compositionally biased region" description="Low complexity" evidence="11">
    <location>
        <begin position="322"/>
        <end position="338"/>
    </location>
</feature>
<keyword evidence="4" id="KW-0433">Leucine-rich repeat</keyword>
<dbReference type="EMBL" id="JAATIQ010000021">
    <property type="protein sequence ID" value="KAF4399367.1"/>
    <property type="molecule type" value="Genomic_DNA"/>
</dbReference>
<name>A0A7J6HVM8_CANSA</name>
<dbReference type="InterPro" id="IPR001611">
    <property type="entry name" value="Leu-rich_rpt"/>
</dbReference>